<dbReference type="InterPro" id="IPR000771">
    <property type="entry name" value="FBA_II"/>
</dbReference>
<dbReference type="NCBIfam" id="NF009374">
    <property type="entry name" value="PRK12737.1"/>
    <property type="match status" value="1"/>
</dbReference>
<dbReference type="NCBIfam" id="NF006626">
    <property type="entry name" value="PRK09195.1"/>
    <property type="match status" value="1"/>
</dbReference>
<dbReference type="Proteomes" id="UP000305202">
    <property type="component" value="Unassembled WGS sequence"/>
</dbReference>
<keyword evidence="4" id="KW-1185">Reference proteome</keyword>
<keyword evidence="2" id="KW-0113">Calvin cycle</keyword>
<comment type="pathway">
    <text evidence="1">Carbohydrate biosynthesis; Calvin cycle.</text>
</comment>
<dbReference type="SUPFAM" id="SSF51569">
    <property type="entry name" value="Aldolase"/>
    <property type="match status" value="1"/>
</dbReference>
<protein>
    <submittedName>
        <fullName evidence="3">Ketose-bisphosphate aldolase</fullName>
    </submittedName>
</protein>
<dbReference type="NCBIfam" id="TIGR00167">
    <property type="entry name" value="cbbA"/>
    <property type="match status" value="1"/>
</dbReference>
<reference evidence="3 4" key="1">
    <citation type="submission" date="2019-04" db="EMBL/GenBank/DDBJ databases">
        <authorList>
            <person name="Li M."/>
            <person name="Gao C."/>
        </authorList>
    </citation>
    <scope>NUCLEOTIDE SEQUENCE [LARGE SCALE GENOMIC DNA]</scope>
    <source>
        <strain evidence="3 4">BGMRC 2031</strain>
    </source>
</reference>
<gene>
    <name evidence="3" type="ORF">FCN80_19175</name>
</gene>
<evidence type="ECO:0000256" key="1">
    <source>
        <dbReference type="ARBA" id="ARBA00005215"/>
    </source>
</evidence>
<dbReference type="Gene3D" id="3.20.20.70">
    <property type="entry name" value="Aldolase class I"/>
    <property type="match status" value="1"/>
</dbReference>
<organism evidence="3 4">
    <name type="scientific">Martelella alba</name>
    <dbReference type="NCBI Taxonomy" id="2590451"/>
    <lineage>
        <taxon>Bacteria</taxon>
        <taxon>Pseudomonadati</taxon>
        <taxon>Pseudomonadota</taxon>
        <taxon>Alphaproteobacteria</taxon>
        <taxon>Hyphomicrobiales</taxon>
        <taxon>Aurantimonadaceae</taxon>
        <taxon>Martelella</taxon>
    </lineage>
</organism>
<dbReference type="InterPro" id="IPR050246">
    <property type="entry name" value="Class_II_FBP_aldolase"/>
</dbReference>
<dbReference type="InterPro" id="IPR013785">
    <property type="entry name" value="Aldolase_TIM"/>
</dbReference>
<comment type="caution">
    <text evidence="3">The sequence shown here is derived from an EMBL/GenBank/DDBJ whole genome shotgun (WGS) entry which is preliminary data.</text>
</comment>
<dbReference type="Pfam" id="PF01116">
    <property type="entry name" value="F_bP_aldolase"/>
    <property type="match status" value="1"/>
</dbReference>
<evidence type="ECO:0000256" key="2">
    <source>
        <dbReference type="ARBA" id="ARBA00022567"/>
    </source>
</evidence>
<proteinExistence type="predicted"/>
<evidence type="ECO:0000313" key="4">
    <source>
        <dbReference type="Proteomes" id="UP000305202"/>
    </source>
</evidence>
<name>A0ABY2SG71_9HYPH</name>
<accession>A0ABY2SG71</accession>
<dbReference type="CDD" id="cd00947">
    <property type="entry name" value="TBP_aldolase_IIB"/>
    <property type="match status" value="1"/>
</dbReference>
<dbReference type="EMBL" id="SZPQ01000033">
    <property type="protein sequence ID" value="TKI04086.1"/>
    <property type="molecule type" value="Genomic_DNA"/>
</dbReference>
<dbReference type="PANTHER" id="PTHR30304">
    <property type="entry name" value="D-TAGATOSE-1,6-BISPHOSPHATE ALDOLASE"/>
    <property type="match status" value="1"/>
</dbReference>
<dbReference type="PANTHER" id="PTHR30304:SF0">
    <property type="entry name" value="D-TAGATOSE-1,6-BISPHOSPHATE ALDOLASE SUBUNIT GATY-RELATED"/>
    <property type="match status" value="1"/>
</dbReference>
<dbReference type="RefSeq" id="WP_136991822.1">
    <property type="nucleotide sequence ID" value="NZ_SZPQ01000033.1"/>
</dbReference>
<dbReference type="PIRSF" id="PIRSF001359">
    <property type="entry name" value="F_bP_aldolase_II"/>
    <property type="match status" value="1"/>
</dbReference>
<sequence length="287" mass="31288">MNHIINSSYLLRHAQKNGYAVPAFNIHNLETVQVVLTAAKEMSSPVILAGTPGTYQYAGTAQLIAIVESLAAELHLQVVLHLDHHHEQADIRAKVESGIRSAMIDGSALPLEENIAITREVAALCHHYGCSVEAEIGQLVGREDDMVIDVATDPYTRPDHAKRLVEQTGIDSLAVAIGTAHGLYCSAPKLDFERLRDIARITDIPLVLHGASGLADEDVRQCIELGICKVNVATDLKYAYADALKAYFIDHPKTTDPREYNTLAKEAMRNVVRKKILTCGSAGKAYS</sequence>
<evidence type="ECO:0000313" key="3">
    <source>
        <dbReference type="EMBL" id="TKI04086.1"/>
    </source>
</evidence>